<dbReference type="PRINTS" id="PR00368">
    <property type="entry name" value="FADPNR"/>
</dbReference>
<proteinExistence type="predicted"/>
<dbReference type="PANTHER" id="PTHR11632">
    <property type="entry name" value="SUCCINATE DEHYDROGENASE 2 FLAVOPROTEIN SUBUNIT"/>
    <property type="match status" value="1"/>
</dbReference>
<dbReference type="SUPFAM" id="SSF51905">
    <property type="entry name" value="FAD/NAD(P)-binding domain"/>
    <property type="match status" value="1"/>
</dbReference>
<dbReference type="PANTHER" id="PTHR11632:SF51">
    <property type="entry name" value="SUCCINATE DEHYDROGENASE [UBIQUINONE] FLAVOPROTEIN SUBUNIT, MITOCHONDRIAL"/>
    <property type="match status" value="1"/>
</dbReference>
<evidence type="ECO:0000313" key="5">
    <source>
        <dbReference type="EMBL" id="MFC5532089.1"/>
    </source>
</evidence>
<dbReference type="RefSeq" id="WP_378114059.1">
    <property type="nucleotide sequence ID" value="NZ_JBHSNC010000057.1"/>
</dbReference>
<dbReference type="Pfam" id="PF02910">
    <property type="entry name" value="Succ_DH_flav_C"/>
    <property type="match status" value="1"/>
</dbReference>
<feature type="domain" description="Fumarate reductase/succinate dehydrogenase flavoprotein-like C-terminal" evidence="4">
    <location>
        <begin position="436"/>
        <end position="508"/>
    </location>
</feature>
<sequence length="542" mass="57956">MSVQQLNDLVLDADVLVIGGGPAGTWAALTAAGQGSKVVLVDKGYCGSSGATAPSGTGVWYVKPDEKLREEAKGSRYTLGGHLAESRWMDQVLDRTFDNMNKLATWGYPFPLDESGTPYKRGLQGPEYMKLMRKLVHKAGVKILDHSPALELLADEHGVGGATGVRTQAGGTWTVRSGAVIIATGGCAFLSKALGTNVLTGDGYLFAAEAGAELSGMEFSNAYAISPTFSSVTKTAYYRYASFYYEDGTVVEGAGSTRGRSVIARNLLQGRQVYATLDQAPEDIHHLLRVGQTNFFLPFDRLGINPFKDKFPVTLRLEGTVRGTGGIHVIDENCATIVPGLYAAGDAATREFICGGFTGGGSHNAAWAMSSGSFAGGGAAAYVKKLGEGGETRRLRGLSSTVLTHRTTGAAEALTASRTEERIQAVRDEVTPYDRNLFRTDAGLTQSLGRLDDLWKDIRGSVSTRDAGGVKAREAAAMTATARWMYRTAQVRTETRGMHKREDFPKLDGGQRYRLVTSGLDDIQVRAVDVAESIAELKEGAH</sequence>
<reference evidence="6" key="1">
    <citation type="journal article" date="2019" name="Int. J. Syst. Evol. Microbiol.">
        <title>The Global Catalogue of Microorganisms (GCM) 10K type strain sequencing project: providing services to taxonomists for standard genome sequencing and annotation.</title>
        <authorList>
            <consortium name="The Broad Institute Genomics Platform"/>
            <consortium name="The Broad Institute Genome Sequencing Center for Infectious Disease"/>
            <person name="Wu L."/>
            <person name="Ma J."/>
        </authorList>
    </citation>
    <scope>NUCLEOTIDE SEQUENCE [LARGE SCALE GENOMIC DNA]</scope>
    <source>
        <strain evidence="6">CGMCC 1.18578</strain>
    </source>
</reference>
<feature type="domain" description="FAD-dependent oxidoreductase 2 FAD-binding" evidence="3">
    <location>
        <begin position="14"/>
        <end position="219"/>
    </location>
</feature>
<dbReference type="Proteomes" id="UP001596108">
    <property type="component" value="Unassembled WGS sequence"/>
</dbReference>
<dbReference type="PRINTS" id="PR00411">
    <property type="entry name" value="PNDRDTASEI"/>
</dbReference>
<keyword evidence="2" id="KW-0560">Oxidoreductase</keyword>
<dbReference type="InterPro" id="IPR030664">
    <property type="entry name" value="SdhA/FrdA/AprA"/>
</dbReference>
<gene>
    <name evidence="5" type="ORF">ACFPQ4_21945</name>
</gene>
<organism evidence="5 6">
    <name type="scientific">Cohnella yongneupensis</name>
    <dbReference type="NCBI Taxonomy" id="425006"/>
    <lineage>
        <taxon>Bacteria</taxon>
        <taxon>Bacillati</taxon>
        <taxon>Bacillota</taxon>
        <taxon>Bacilli</taxon>
        <taxon>Bacillales</taxon>
        <taxon>Paenibacillaceae</taxon>
        <taxon>Cohnella</taxon>
    </lineage>
</organism>
<evidence type="ECO:0000256" key="2">
    <source>
        <dbReference type="ARBA" id="ARBA00023002"/>
    </source>
</evidence>
<evidence type="ECO:0000256" key="1">
    <source>
        <dbReference type="ARBA" id="ARBA00022630"/>
    </source>
</evidence>
<dbReference type="InterPro" id="IPR036188">
    <property type="entry name" value="FAD/NAD-bd_sf"/>
</dbReference>
<dbReference type="InterPro" id="IPR015939">
    <property type="entry name" value="Fum_Rdtase/Succ_DH_flav-like_C"/>
</dbReference>
<dbReference type="InterPro" id="IPR037099">
    <property type="entry name" value="Fum_R/Succ_DH_flav-like_C_sf"/>
</dbReference>
<keyword evidence="1" id="KW-0285">Flavoprotein</keyword>
<keyword evidence="6" id="KW-1185">Reference proteome</keyword>
<dbReference type="Gene3D" id="3.50.50.60">
    <property type="entry name" value="FAD/NAD(P)-binding domain"/>
    <property type="match status" value="2"/>
</dbReference>
<dbReference type="Gene3D" id="1.20.58.100">
    <property type="entry name" value="Fumarate reductase/succinate dehydrogenase flavoprotein-like, C-terminal domain"/>
    <property type="match status" value="1"/>
</dbReference>
<dbReference type="EMBL" id="JBHSNC010000057">
    <property type="protein sequence ID" value="MFC5532089.1"/>
    <property type="molecule type" value="Genomic_DNA"/>
</dbReference>
<dbReference type="SUPFAM" id="SSF46977">
    <property type="entry name" value="Succinate dehydrogenase/fumarate reductase flavoprotein C-terminal domain"/>
    <property type="match status" value="1"/>
</dbReference>
<dbReference type="PIRSF" id="PIRSF000171">
    <property type="entry name" value="SDHA_APRA_LASPO"/>
    <property type="match status" value="1"/>
</dbReference>
<name>A0ABW0R9R2_9BACL</name>
<evidence type="ECO:0000259" key="4">
    <source>
        <dbReference type="Pfam" id="PF02910"/>
    </source>
</evidence>
<evidence type="ECO:0000313" key="6">
    <source>
        <dbReference type="Proteomes" id="UP001596108"/>
    </source>
</evidence>
<protein>
    <submittedName>
        <fullName evidence="5">FAD-dependent oxidoreductase</fullName>
    </submittedName>
</protein>
<comment type="caution">
    <text evidence="5">The sequence shown here is derived from an EMBL/GenBank/DDBJ whole genome shotgun (WGS) entry which is preliminary data.</text>
</comment>
<evidence type="ECO:0000259" key="3">
    <source>
        <dbReference type="Pfam" id="PF00890"/>
    </source>
</evidence>
<dbReference type="Pfam" id="PF00890">
    <property type="entry name" value="FAD_binding_2"/>
    <property type="match status" value="1"/>
</dbReference>
<dbReference type="InterPro" id="IPR003953">
    <property type="entry name" value="FAD-dep_OxRdtase_2_FAD-bd"/>
</dbReference>
<accession>A0ABW0R9R2</accession>